<evidence type="ECO:0000256" key="5">
    <source>
        <dbReference type="ARBA" id="ARBA00023136"/>
    </source>
</evidence>
<gene>
    <name evidence="6" type="ORF">EDC28_10615</name>
</gene>
<keyword evidence="4" id="KW-1133">Transmembrane helix</keyword>
<dbReference type="AlphaFoldDB" id="A0A3N1PAH4"/>
<evidence type="ECO:0000313" key="6">
    <source>
        <dbReference type="EMBL" id="ROQ24768.1"/>
    </source>
</evidence>
<dbReference type="RefSeq" id="WP_244946585.1">
    <property type="nucleotide sequence ID" value="NZ_RJUL01000006.1"/>
</dbReference>
<sequence>MNFNILIWNQYLRSAAPNDCAKPLKLIKSCPDTFQGRNYHVRCISGYRGVGAGHPILIHNAIIGRFNASRRAWGDVIAQERQKNEILPALEKVAKDYASHEQGLMEKVTALRGALAGLSGEHIDTRQLAEAEQHMGELLSRLNLTVEAYPDLKATDTYGKLMHEITEQQQNVGAAIRIFNRNVERFNTGIEVFPNSFINRLFTHKKPLDTFDDSQAAAGIEFKPKF</sequence>
<dbReference type="Proteomes" id="UP000268033">
    <property type="component" value="Unassembled WGS sequence"/>
</dbReference>
<reference evidence="6 7" key="1">
    <citation type="submission" date="2018-11" db="EMBL/GenBank/DDBJ databases">
        <title>Genomic Encyclopedia of Type Strains, Phase IV (KMG-IV): sequencing the most valuable type-strain genomes for metagenomic binning, comparative biology and taxonomic classification.</title>
        <authorList>
            <person name="Goeker M."/>
        </authorList>
    </citation>
    <scope>NUCLEOTIDE SEQUENCE [LARGE SCALE GENOMIC DNA]</scope>
    <source>
        <strain evidence="6 7">DSM 21945</strain>
    </source>
</reference>
<evidence type="ECO:0000313" key="7">
    <source>
        <dbReference type="Proteomes" id="UP000268033"/>
    </source>
</evidence>
<dbReference type="Pfam" id="PF04011">
    <property type="entry name" value="LemA"/>
    <property type="match status" value="1"/>
</dbReference>
<comment type="subcellular location">
    <subcellularLocation>
        <location evidence="1">Membrane</location>
        <topology evidence="1">Single-pass membrane protein</topology>
    </subcellularLocation>
</comment>
<comment type="similarity">
    <text evidence="2">Belongs to the LemA family.</text>
</comment>
<keyword evidence="5" id="KW-0472">Membrane</keyword>
<keyword evidence="3" id="KW-0812">Transmembrane</keyword>
<dbReference type="STRING" id="584787.GCA_001247655_01118"/>
<dbReference type="SUPFAM" id="SSF140478">
    <property type="entry name" value="LemA-like"/>
    <property type="match status" value="1"/>
</dbReference>
<protein>
    <submittedName>
        <fullName evidence="6">LemA protein</fullName>
    </submittedName>
</protein>
<dbReference type="EMBL" id="RJUL01000006">
    <property type="protein sequence ID" value="ROQ24768.1"/>
    <property type="molecule type" value="Genomic_DNA"/>
</dbReference>
<name>A0A3N1PAH4_9GAMM</name>
<proteinExistence type="inferred from homology"/>
<keyword evidence="7" id="KW-1185">Reference proteome</keyword>
<comment type="caution">
    <text evidence="6">The sequence shown here is derived from an EMBL/GenBank/DDBJ whole genome shotgun (WGS) entry which is preliminary data.</text>
</comment>
<evidence type="ECO:0000256" key="1">
    <source>
        <dbReference type="ARBA" id="ARBA00004167"/>
    </source>
</evidence>
<organism evidence="6 7">
    <name type="scientific">Gallaecimonas pentaromativorans</name>
    <dbReference type="NCBI Taxonomy" id="584787"/>
    <lineage>
        <taxon>Bacteria</taxon>
        <taxon>Pseudomonadati</taxon>
        <taxon>Pseudomonadota</taxon>
        <taxon>Gammaproteobacteria</taxon>
        <taxon>Enterobacterales</taxon>
        <taxon>Gallaecimonadaceae</taxon>
        <taxon>Gallaecimonas</taxon>
    </lineage>
</organism>
<dbReference type="GO" id="GO:0016020">
    <property type="term" value="C:membrane"/>
    <property type="evidence" value="ECO:0007669"/>
    <property type="project" value="UniProtKB-SubCell"/>
</dbReference>
<accession>A0A3N1PAH4</accession>
<evidence type="ECO:0000256" key="2">
    <source>
        <dbReference type="ARBA" id="ARBA00008854"/>
    </source>
</evidence>
<dbReference type="InterPro" id="IPR007156">
    <property type="entry name" value="MamQ_LemA"/>
</dbReference>
<evidence type="ECO:0000256" key="3">
    <source>
        <dbReference type="ARBA" id="ARBA00022692"/>
    </source>
</evidence>
<evidence type="ECO:0000256" key="4">
    <source>
        <dbReference type="ARBA" id="ARBA00022989"/>
    </source>
</evidence>
<dbReference type="PANTHER" id="PTHR34478:SF2">
    <property type="entry name" value="MEMBRANE PROTEIN"/>
    <property type="match status" value="1"/>
</dbReference>
<dbReference type="InterPro" id="IPR023353">
    <property type="entry name" value="LemA-like_dom_sf"/>
</dbReference>
<dbReference type="PANTHER" id="PTHR34478">
    <property type="entry name" value="PROTEIN LEMA"/>
    <property type="match status" value="1"/>
</dbReference>
<dbReference type="Gene3D" id="1.20.1440.20">
    <property type="entry name" value="LemA-like domain"/>
    <property type="match status" value="1"/>
</dbReference>